<evidence type="ECO:0000313" key="6">
    <source>
        <dbReference type="EMBL" id="ABC35974.1"/>
    </source>
</evidence>
<dbReference type="InterPro" id="IPR003829">
    <property type="entry name" value="Pirin_N_dom"/>
</dbReference>
<keyword evidence="2" id="KW-0479">Metal-binding</keyword>
<evidence type="ECO:0000259" key="4">
    <source>
        <dbReference type="Pfam" id="PF02678"/>
    </source>
</evidence>
<dbReference type="CDD" id="cd02909">
    <property type="entry name" value="cupin_pirin_N"/>
    <property type="match status" value="1"/>
</dbReference>
<feature type="binding site" evidence="2">
    <location>
        <position position="152"/>
    </location>
    <ligand>
        <name>Fe cation</name>
        <dbReference type="ChEBI" id="CHEBI:24875"/>
    </ligand>
</feature>
<dbReference type="EMBL" id="CP000085">
    <property type="protein sequence ID" value="ABC35974.1"/>
    <property type="molecule type" value="Genomic_DNA"/>
</dbReference>
<dbReference type="PANTHER" id="PTHR13903:SF31">
    <property type="entry name" value="CUPIN-DOMAIN CONTAINING PROTEIN"/>
    <property type="match status" value="1"/>
</dbReference>
<dbReference type="AlphaFoldDB" id="Q2T3M8"/>
<feature type="domain" description="Pirin N-terminal" evidence="4">
    <location>
        <begin position="72"/>
        <end position="174"/>
    </location>
</feature>
<dbReference type="PANTHER" id="PTHR13903">
    <property type="entry name" value="PIRIN-RELATED"/>
    <property type="match status" value="1"/>
</dbReference>
<feature type="binding site" evidence="2">
    <location>
        <position position="154"/>
    </location>
    <ligand>
        <name>Fe cation</name>
        <dbReference type="ChEBI" id="CHEBI:24875"/>
    </ligand>
</feature>
<dbReference type="InterPro" id="IPR014710">
    <property type="entry name" value="RmlC-like_jellyroll"/>
</dbReference>
<evidence type="ECO:0000256" key="2">
    <source>
        <dbReference type="PIRSR" id="PIRSR006232-1"/>
    </source>
</evidence>
<feature type="domain" description="Pirin C-terminal" evidence="5">
    <location>
        <begin position="229"/>
        <end position="333"/>
    </location>
</feature>
<protein>
    <submittedName>
        <fullName evidence="6">Pirin family protein</fullName>
    </submittedName>
</protein>
<feature type="binding site" evidence="2">
    <location>
        <position position="110"/>
    </location>
    <ligand>
        <name>Fe cation</name>
        <dbReference type="ChEBI" id="CHEBI:24875"/>
    </ligand>
</feature>
<evidence type="ECO:0000259" key="5">
    <source>
        <dbReference type="Pfam" id="PF05726"/>
    </source>
</evidence>
<organism evidence="6 7">
    <name type="scientific">Burkholderia thailandensis (strain ATCC 700388 / DSM 13276 / CCUG 48851 / CIP 106301 / E264)</name>
    <dbReference type="NCBI Taxonomy" id="271848"/>
    <lineage>
        <taxon>Bacteria</taxon>
        <taxon>Pseudomonadati</taxon>
        <taxon>Pseudomonadota</taxon>
        <taxon>Betaproteobacteria</taxon>
        <taxon>Burkholderiales</taxon>
        <taxon>Burkholderiaceae</taxon>
        <taxon>Burkholderia</taxon>
        <taxon>pseudomallei group</taxon>
    </lineage>
</organism>
<accession>Q2T3M8</accession>
<name>Q2T3M8_BURTA</name>
<comment type="similarity">
    <text evidence="1 3">Belongs to the pirin family.</text>
</comment>
<dbReference type="Pfam" id="PF02678">
    <property type="entry name" value="Pirin"/>
    <property type="match status" value="1"/>
</dbReference>
<reference evidence="6 7" key="1">
    <citation type="journal article" date="2005" name="BMC Genomics">
        <title>Bacterial genome adaptation to niches: divergence of the potential virulence genes in three Burkholderia species of different survival strategies.</title>
        <authorList>
            <person name="Kim H.S."/>
            <person name="Schell M.A."/>
            <person name="Yu Y."/>
            <person name="Ulrich R.L."/>
            <person name="Sarria S.H."/>
            <person name="Nierman W.C."/>
            <person name="DeShazer D."/>
        </authorList>
    </citation>
    <scope>NUCLEOTIDE SEQUENCE [LARGE SCALE GENOMIC DNA]</scope>
    <source>
        <strain evidence="7">ATCC 700388 / DSM 13276 / CCUG 48851 / CIP 106301 / E264</strain>
    </source>
</reference>
<proteinExistence type="inferred from homology"/>
<dbReference type="CDD" id="cd02247">
    <property type="entry name" value="cupin_pirin_C"/>
    <property type="match status" value="1"/>
</dbReference>
<dbReference type="Pfam" id="PF05726">
    <property type="entry name" value="Pirin_C"/>
    <property type="match status" value="1"/>
</dbReference>
<dbReference type="GO" id="GO:0046872">
    <property type="term" value="F:metal ion binding"/>
    <property type="evidence" value="ECO:0007669"/>
    <property type="project" value="UniProtKB-KW"/>
</dbReference>
<dbReference type="HOGENOM" id="CLU_045717_5_1_4"/>
<dbReference type="PIRSF" id="PIRSF006232">
    <property type="entry name" value="Pirin"/>
    <property type="match status" value="1"/>
</dbReference>
<dbReference type="SUPFAM" id="SSF51182">
    <property type="entry name" value="RmlC-like cupins"/>
    <property type="match status" value="1"/>
</dbReference>
<evidence type="ECO:0000256" key="1">
    <source>
        <dbReference type="ARBA" id="ARBA00008416"/>
    </source>
</evidence>
<evidence type="ECO:0000256" key="3">
    <source>
        <dbReference type="RuleBase" id="RU003457"/>
    </source>
</evidence>
<gene>
    <name evidence="6" type="ordered locus">BTH_II2028</name>
</gene>
<keyword evidence="7" id="KW-1185">Reference proteome</keyword>
<evidence type="ECO:0000313" key="7">
    <source>
        <dbReference type="Proteomes" id="UP000001930"/>
    </source>
</evidence>
<dbReference type="InterPro" id="IPR012093">
    <property type="entry name" value="Pirin"/>
</dbReference>
<sequence length="337" mass="36720">MCIDSHFIVPIPQRSIANRADLIGNSLNIIALRCKNNVISRHSKSPPMTIARSIQRTYPALRTTEGGGFVVHRPFPTRLLTDFDPFLLLDEMGPVDYAPGDAKGAPDHPHRGFETVTYVLDGWFRHRDSAGHAGALGPGDVQWMTAGSGVVHSEMPDPEFARRGGRAHAFQLWVNLPRRDKMIAPRYQDVPAARIPTAQSPDGRVIARVIAGEAFGARAAIETRTPMLYQHFTLSPGAIVEQPVPAGFRVFAYPIDGSGFYGANRTAVDARHVVVYAEDGDTAVFAAGDTPLDLLLIGGAPLNEPIVRYGPFVMNTEDEIRDAVADYQTGRMGRISA</sequence>
<dbReference type="Proteomes" id="UP000001930">
    <property type="component" value="Chromosome II"/>
</dbReference>
<comment type="cofactor">
    <cofactor evidence="2">
        <name>Fe cation</name>
        <dbReference type="ChEBI" id="CHEBI:24875"/>
    </cofactor>
    <text evidence="2">Binds 1 Fe cation per subunit.</text>
</comment>
<dbReference type="KEGG" id="bte:BTH_II2028"/>
<dbReference type="InterPro" id="IPR011051">
    <property type="entry name" value="RmlC_Cupin_sf"/>
</dbReference>
<dbReference type="InterPro" id="IPR008778">
    <property type="entry name" value="Pirin_C_dom"/>
</dbReference>
<dbReference type="Gene3D" id="2.60.120.10">
    <property type="entry name" value="Jelly Rolls"/>
    <property type="match status" value="2"/>
</dbReference>
<feature type="binding site" evidence="2">
    <location>
        <position position="108"/>
    </location>
    <ligand>
        <name>Fe cation</name>
        <dbReference type="ChEBI" id="CHEBI:24875"/>
    </ligand>
</feature>
<keyword evidence="2" id="KW-0408">Iron</keyword>